<feature type="compositionally biased region" description="Basic and acidic residues" evidence="10">
    <location>
        <begin position="261"/>
        <end position="270"/>
    </location>
</feature>
<keyword evidence="12" id="KW-0732">Signal</keyword>
<keyword evidence="8" id="KW-0333">Golgi apparatus</keyword>
<dbReference type="OrthoDB" id="166803at2759"/>
<dbReference type="PANTHER" id="PTHR47549">
    <property type="entry name" value="GOLGI APPARATUS MEMBRANE PROTEIN TVP38-RELATED"/>
    <property type="match status" value="1"/>
</dbReference>
<evidence type="ECO:0000256" key="1">
    <source>
        <dbReference type="ARBA" id="ARBA00002978"/>
    </source>
</evidence>
<keyword evidence="7 11" id="KW-1133">Transmembrane helix</keyword>
<feature type="transmembrane region" description="Helical" evidence="11">
    <location>
        <begin position="167"/>
        <end position="186"/>
    </location>
</feature>
<evidence type="ECO:0000256" key="7">
    <source>
        <dbReference type="ARBA" id="ARBA00022989"/>
    </source>
</evidence>
<dbReference type="GO" id="GO:0016192">
    <property type="term" value="P:vesicle-mediated transport"/>
    <property type="evidence" value="ECO:0007669"/>
    <property type="project" value="TreeGrafter"/>
</dbReference>
<evidence type="ECO:0000256" key="4">
    <source>
        <dbReference type="ARBA" id="ARBA00013533"/>
    </source>
</evidence>
<gene>
    <name evidence="14" type="ORF">K457DRAFT_335321</name>
</gene>
<evidence type="ECO:0000256" key="5">
    <source>
        <dbReference type="ARBA" id="ARBA00020673"/>
    </source>
</evidence>
<evidence type="ECO:0000259" key="13">
    <source>
        <dbReference type="Pfam" id="PF09335"/>
    </source>
</evidence>
<evidence type="ECO:0000256" key="6">
    <source>
        <dbReference type="ARBA" id="ARBA00022692"/>
    </source>
</evidence>
<feature type="compositionally biased region" description="Basic residues" evidence="10">
    <location>
        <begin position="202"/>
        <end position="214"/>
    </location>
</feature>
<evidence type="ECO:0000256" key="3">
    <source>
        <dbReference type="ARBA" id="ARBA00008640"/>
    </source>
</evidence>
<feature type="compositionally biased region" description="Acidic residues" evidence="10">
    <location>
        <begin position="335"/>
        <end position="355"/>
    </location>
</feature>
<evidence type="ECO:0000256" key="12">
    <source>
        <dbReference type="SAM" id="SignalP"/>
    </source>
</evidence>
<comment type="subcellular location">
    <subcellularLocation>
        <location evidence="2">Golgi apparatus membrane</location>
        <topology evidence="2">Multi-pass membrane protein</topology>
    </subcellularLocation>
</comment>
<evidence type="ECO:0000256" key="2">
    <source>
        <dbReference type="ARBA" id="ARBA00004653"/>
    </source>
</evidence>
<keyword evidence="9 11" id="KW-0472">Membrane</keyword>
<comment type="function">
    <text evidence="1">Golgi membrane protein involved in vesicular trafficking and spindle migration.</text>
</comment>
<dbReference type="AlphaFoldDB" id="A0A197JBA9"/>
<feature type="chain" id="PRO_5008275773" description="Golgi apparatus membrane protein TVP38" evidence="12">
    <location>
        <begin position="25"/>
        <end position="440"/>
    </location>
</feature>
<keyword evidence="6 11" id="KW-0812">Transmembrane</keyword>
<evidence type="ECO:0000313" key="14">
    <source>
        <dbReference type="EMBL" id="OAQ22318.1"/>
    </source>
</evidence>
<dbReference type="EMBL" id="KV442180">
    <property type="protein sequence ID" value="OAQ22318.1"/>
    <property type="molecule type" value="Genomic_DNA"/>
</dbReference>
<comment type="similarity">
    <text evidence="3">Belongs to the TVP38/TMEM64 family.</text>
</comment>
<dbReference type="InterPro" id="IPR051076">
    <property type="entry name" value="Golgi_membrane_TVP38/TMEM64"/>
</dbReference>
<feature type="domain" description="VTT" evidence="13">
    <location>
        <begin position="25"/>
        <end position="139"/>
    </location>
</feature>
<evidence type="ECO:0000256" key="9">
    <source>
        <dbReference type="ARBA" id="ARBA00023136"/>
    </source>
</evidence>
<dbReference type="PANTHER" id="PTHR47549:SF1">
    <property type="entry name" value="GOLGI APPARATUS MEMBRANE PROTEIN TVP38"/>
    <property type="match status" value="1"/>
</dbReference>
<dbReference type="Pfam" id="PF09335">
    <property type="entry name" value="VTT_dom"/>
    <property type="match status" value="1"/>
</dbReference>
<keyword evidence="15" id="KW-1185">Reference proteome</keyword>
<organism evidence="14 15">
    <name type="scientific">Linnemannia elongata AG-77</name>
    <dbReference type="NCBI Taxonomy" id="1314771"/>
    <lineage>
        <taxon>Eukaryota</taxon>
        <taxon>Fungi</taxon>
        <taxon>Fungi incertae sedis</taxon>
        <taxon>Mucoromycota</taxon>
        <taxon>Mortierellomycotina</taxon>
        <taxon>Mortierellomycetes</taxon>
        <taxon>Mortierellales</taxon>
        <taxon>Mortierellaceae</taxon>
        <taxon>Linnemannia</taxon>
    </lineage>
</organism>
<name>A0A197JBA9_9FUNG</name>
<proteinExistence type="inferred from homology"/>
<dbReference type="GO" id="GO:0000139">
    <property type="term" value="C:Golgi membrane"/>
    <property type="evidence" value="ECO:0007669"/>
    <property type="project" value="UniProtKB-SubCell"/>
</dbReference>
<dbReference type="STRING" id="1314771.A0A197JBA9"/>
<accession>A0A197JBA9</accession>
<feature type="region of interest" description="Disordered" evidence="10">
    <location>
        <begin position="200"/>
        <end position="235"/>
    </location>
</feature>
<protein>
    <recommendedName>
        <fullName evidence="4">Golgi apparatus membrane protein TVP38</fullName>
    </recommendedName>
    <alternativeName>
        <fullName evidence="5">Golgi apparatus membrane protein tvp38</fullName>
    </alternativeName>
</protein>
<feature type="signal peptide" evidence="12">
    <location>
        <begin position="1"/>
        <end position="24"/>
    </location>
</feature>
<sequence length="440" mass="47656">MNIVRGPLMIMFCLFATSFPPVVGYSSIVTMSGYVYGFVFGFVIAFTGAMAGSIVCFYFCRRWFKAQVRKLMSKNKSLKGVVRTVEKRGFRLLVLIRLAPYPFNVMNAILSATHIPLSTYIVATAISLIKLTLHVYIGSTLSTLTGGDGDDTDPEKDPNNHGKRVKILMMVMGIILGIGVGAYVWAVAKREIAITEAARMERRQRRSRGGRRGGRGLSANDADGNGGGGIELNNQHGGFVPNVDLTNRDSVDGFFSGTASGRREEGHDLSDANYFVGGGGNGSSQYHDYEDDGDHEGNSLFGTGGRSQQQRQQQQGDWRNVGAAGASAGHTDYSTDSDESDYFDDSEEEEDEEGDLERGYGLELDLNGDDRTGGRGGSDGYREDNGGFGEGEDDALDFSAHHAGLVDSPWRDDDEEGGEDDRHDLLGGNEGRGGNETRGR</sequence>
<evidence type="ECO:0000256" key="10">
    <source>
        <dbReference type="SAM" id="MobiDB-lite"/>
    </source>
</evidence>
<evidence type="ECO:0000313" key="15">
    <source>
        <dbReference type="Proteomes" id="UP000078512"/>
    </source>
</evidence>
<dbReference type="GO" id="GO:0000022">
    <property type="term" value="P:mitotic spindle elongation"/>
    <property type="evidence" value="ECO:0007669"/>
    <property type="project" value="TreeGrafter"/>
</dbReference>
<evidence type="ECO:0000256" key="11">
    <source>
        <dbReference type="SAM" id="Phobius"/>
    </source>
</evidence>
<feature type="region of interest" description="Disordered" evidence="10">
    <location>
        <begin position="256"/>
        <end position="440"/>
    </location>
</feature>
<dbReference type="Proteomes" id="UP000078512">
    <property type="component" value="Unassembled WGS sequence"/>
</dbReference>
<dbReference type="InterPro" id="IPR032816">
    <property type="entry name" value="VTT_dom"/>
</dbReference>
<reference evidence="14 15" key="1">
    <citation type="submission" date="2016-05" db="EMBL/GenBank/DDBJ databases">
        <title>Genome sequencing reveals origins of a unique bacterial endosymbiosis in the earliest lineages of terrestrial Fungi.</title>
        <authorList>
            <consortium name="DOE Joint Genome Institute"/>
            <person name="Uehling J."/>
            <person name="Gryganskyi A."/>
            <person name="Hameed K."/>
            <person name="Tschaplinski T."/>
            <person name="Misztal P."/>
            <person name="Wu S."/>
            <person name="Desiro A."/>
            <person name="Vande Pol N."/>
            <person name="Du Z.-Y."/>
            <person name="Zienkiewicz A."/>
            <person name="Zienkiewicz K."/>
            <person name="Morin E."/>
            <person name="Tisserant E."/>
            <person name="Splivallo R."/>
            <person name="Hainaut M."/>
            <person name="Henrissat B."/>
            <person name="Ohm R."/>
            <person name="Kuo A."/>
            <person name="Yan J."/>
            <person name="Lipzen A."/>
            <person name="Nolan M."/>
            <person name="Labutti K."/>
            <person name="Barry K."/>
            <person name="Goldstein A."/>
            <person name="Labbe J."/>
            <person name="Schadt C."/>
            <person name="Tuskan G."/>
            <person name="Grigoriev I."/>
            <person name="Martin F."/>
            <person name="Vilgalys R."/>
            <person name="Bonito G."/>
        </authorList>
    </citation>
    <scope>NUCLEOTIDE SEQUENCE [LARGE SCALE GENOMIC DNA]</scope>
    <source>
        <strain evidence="14 15">AG-77</strain>
    </source>
</reference>
<evidence type="ECO:0000256" key="8">
    <source>
        <dbReference type="ARBA" id="ARBA00023034"/>
    </source>
</evidence>
<feature type="transmembrane region" description="Helical" evidence="11">
    <location>
        <begin position="34"/>
        <end position="60"/>
    </location>
</feature>